<organism evidence="4 5">
    <name type="scientific">Mesorhabditis belari</name>
    <dbReference type="NCBI Taxonomy" id="2138241"/>
    <lineage>
        <taxon>Eukaryota</taxon>
        <taxon>Metazoa</taxon>
        <taxon>Ecdysozoa</taxon>
        <taxon>Nematoda</taxon>
        <taxon>Chromadorea</taxon>
        <taxon>Rhabditida</taxon>
        <taxon>Rhabditina</taxon>
        <taxon>Rhabditomorpha</taxon>
        <taxon>Rhabditoidea</taxon>
        <taxon>Rhabditidae</taxon>
        <taxon>Mesorhabditinae</taxon>
        <taxon>Mesorhabditis</taxon>
    </lineage>
</organism>
<evidence type="ECO:0000259" key="3">
    <source>
        <dbReference type="PROSITE" id="PS51670"/>
    </source>
</evidence>
<evidence type="ECO:0000256" key="2">
    <source>
        <dbReference type="SAM" id="SignalP"/>
    </source>
</evidence>
<dbReference type="PANTHER" id="PTHR46707">
    <property type="entry name" value="PROTEIN CBG07468"/>
    <property type="match status" value="1"/>
</dbReference>
<name>A0AAF3EDR4_9BILA</name>
<sequence length="91" mass="9549">MLRFVLFAIGAFAMTEAVCTNAYSSCTSWAANGFCTNSFYTAAQRTSYCALSCGACTTSSTSCSDLNSNCATWVANGFCTNTAYTSAQVGF</sequence>
<feature type="signal peptide" evidence="2">
    <location>
        <begin position="1"/>
        <end position="17"/>
    </location>
</feature>
<evidence type="ECO:0000313" key="4">
    <source>
        <dbReference type="Proteomes" id="UP000887575"/>
    </source>
</evidence>
<protein>
    <recommendedName>
        <fullName evidence="3">ShKT domain-containing protein</fullName>
    </recommendedName>
</protein>
<keyword evidence="4" id="KW-1185">Reference proteome</keyword>
<dbReference type="Gene3D" id="1.10.10.1940">
    <property type="match status" value="2"/>
</dbReference>
<dbReference type="WBParaSite" id="MBELARI_LOCUS12112">
    <property type="protein sequence ID" value="MBELARI_LOCUS12112"/>
    <property type="gene ID" value="MBELARI_LOCUS12112"/>
</dbReference>
<proteinExistence type="predicted"/>
<dbReference type="SMART" id="SM00254">
    <property type="entry name" value="ShKT"/>
    <property type="match status" value="2"/>
</dbReference>
<dbReference type="AlphaFoldDB" id="A0AAF3EDR4"/>
<dbReference type="PANTHER" id="PTHR46707:SF1">
    <property type="entry name" value="COEXPRESSED WITH POLYCYSTINS-RELATED"/>
    <property type="match status" value="1"/>
</dbReference>
<dbReference type="InterPro" id="IPR003582">
    <property type="entry name" value="ShKT_dom"/>
</dbReference>
<dbReference type="Pfam" id="PF01549">
    <property type="entry name" value="ShK"/>
    <property type="match status" value="2"/>
</dbReference>
<evidence type="ECO:0000313" key="5">
    <source>
        <dbReference type="WBParaSite" id="MBELARI_LOCUS12112"/>
    </source>
</evidence>
<keyword evidence="2" id="KW-0732">Signal</keyword>
<dbReference type="PROSITE" id="PS51670">
    <property type="entry name" value="SHKT"/>
    <property type="match status" value="1"/>
</dbReference>
<feature type="chain" id="PRO_5041999107" description="ShKT domain-containing protein" evidence="2">
    <location>
        <begin position="18"/>
        <end position="91"/>
    </location>
</feature>
<reference evidence="5" key="1">
    <citation type="submission" date="2024-02" db="UniProtKB">
        <authorList>
            <consortium name="WormBaseParasite"/>
        </authorList>
    </citation>
    <scope>IDENTIFICATION</scope>
</reference>
<comment type="caution">
    <text evidence="1">Lacks conserved residue(s) required for the propagation of feature annotation.</text>
</comment>
<feature type="domain" description="ShKT" evidence="3">
    <location>
        <begin position="19"/>
        <end position="56"/>
    </location>
</feature>
<dbReference type="Proteomes" id="UP000887575">
    <property type="component" value="Unassembled WGS sequence"/>
</dbReference>
<accession>A0AAF3EDR4</accession>
<evidence type="ECO:0000256" key="1">
    <source>
        <dbReference type="PROSITE-ProRule" id="PRU01005"/>
    </source>
</evidence>